<name>A0AAV2MY56_9HYME</name>
<evidence type="ECO:0000256" key="5">
    <source>
        <dbReference type="PROSITE-ProRule" id="PRU00309"/>
    </source>
</evidence>
<accession>A0AAV2MY56</accession>
<dbReference type="GO" id="GO:0003677">
    <property type="term" value="F:DNA binding"/>
    <property type="evidence" value="ECO:0007669"/>
    <property type="project" value="UniProtKB-UniRule"/>
</dbReference>
<dbReference type="SMART" id="SM00980">
    <property type="entry name" value="THAP"/>
    <property type="match status" value="1"/>
</dbReference>
<reference evidence="7" key="1">
    <citation type="submission" date="2024-04" db="EMBL/GenBank/DDBJ databases">
        <authorList>
            <consortium name="Molecular Ecology Group"/>
        </authorList>
    </citation>
    <scope>NUCLEOTIDE SEQUENCE</scope>
</reference>
<dbReference type="Proteomes" id="UP001497644">
    <property type="component" value="Unassembled WGS sequence"/>
</dbReference>
<evidence type="ECO:0000256" key="3">
    <source>
        <dbReference type="ARBA" id="ARBA00022833"/>
    </source>
</evidence>
<keyword evidence="1" id="KW-0479">Metal-binding</keyword>
<keyword evidence="2 5" id="KW-0863">Zinc-finger</keyword>
<protein>
    <recommendedName>
        <fullName evidence="6">THAP-type domain-containing protein</fullName>
    </recommendedName>
</protein>
<dbReference type="AlphaFoldDB" id="A0AAV2MY56"/>
<dbReference type="SUPFAM" id="SSF57716">
    <property type="entry name" value="Glucocorticoid receptor-like (DNA-binding domain)"/>
    <property type="match status" value="1"/>
</dbReference>
<evidence type="ECO:0000256" key="2">
    <source>
        <dbReference type="ARBA" id="ARBA00022771"/>
    </source>
</evidence>
<feature type="domain" description="THAP-type" evidence="6">
    <location>
        <begin position="1"/>
        <end position="80"/>
    </location>
</feature>
<keyword evidence="8" id="KW-1185">Reference proteome</keyword>
<keyword evidence="3" id="KW-0862">Zinc</keyword>
<dbReference type="Pfam" id="PF05485">
    <property type="entry name" value="THAP"/>
    <property type="match status" value="1"/>
</dbReference>
<evidence type="ECO:0000313" key="7">
    <source>
        <dbReference type="EMBL" id="CAL1671976.1"/>
    </source>
</evidence>
<dbReference type="EMBL" id="CAXIPU020000435">
    <property type="protein sequence ID" value="CAL1671976.1"/>
    <property type="molecule type" value="Genomic_DNA"/>
</dbReference>
<sequence length="148" mass="17393">MARKCAALSCPTSSERNFLKLFKFLKNQQLRIIGNKCIQDTNNDDHPGKEKYLCELHFDEHQWKDSNRKHLKSSAIPSISLQCRQKDYVKNVCHVLLSAYQDEGLPSKFLHILDYVVCIEKETEKETQEYLKQLGIRLVQFDYQKART</sequence>
<gene>
    <name evidence="7" type="ORF">LPLAT_LOCUS5388</name>
</gene>
<dbReference type="GO" id="GO:0008270">
    <property type="term" value="F:zinc ion binding"/>
    <property type="evidence" value="ECO:0007669"/>
    <property type="project" value="UniProtKB-KW"/>
</dbReference>
<dbReference type="InterPro" id="IPR006612">
    <property type="entry name" value="THAP_Znf"/>
</dbReference>
<evidence type="ECO:0000259" key="6">
    <source>
        <dbReference type="PROSITE" id="PS50950"/>
    </source>
</evidence>
<evidence type="ECO:0000313" key="8">
    <source>
        <dbReference type="Proteomes" id="UP001497644"/>
    </source>
</evidence>
<organism evidence="7 8">
    <name type="scientific">Lasius platythorax</name>
    <dbReference type="NCBI Taxonomy" id="488582"/>
    <lineage>
        <taxon>Eukaryota</taxon>
        <taxon>Metazoa</taxon>
        <taxon>Ecdysozoa</taxon>
        <taxon>Arthropoda</taxon>
        <taxon>Hexapoda</taxon>
        <taxon>Insecta</taxon>
        <taxon>Pterygota</taxon>
        <taxon>Neoptera</taxon>
        <taxon>Endopterygota</taxon>
        <taxon>Hymenoptera</taxon>
        <taxon>Apocrita</taxon>
        <taxon>Aculeata</taxon>
        <taxon>Formicoidea</taxon>
        <taxon>Formicidae</taxon>
        <taxon>Formicinae</taxon>
        <taxon>Lasius</taxon>
        <taxon>Lasius</taxon>
    </lineage>
</organism>
<keyword evidence="4 5" id="KW-0238">DNA-binding</keyword>
<evidence type="ECO:0000256" key="1">
    <source>
        <dbReference type="ARBA" id="ARBA00022723"/>
    </source>
</evidence>
<comment type="caution">
    <text evidence="7">The sequence shown here is derived from an EMBL/GenBank/DDBJ whole genome shotgun (WGS) entry which is preliminary data.</text>
</comment>
<proteinExistence type="predicted"/>
<dbReference type="PROSITE" id="PS50950">
    <property type="entry name" value="ZF_THAP"/>
    <property type="match status" value="1"/>
</dbReference>
<evidence type="ECO:0000256" key="4">
    <source>
        <dbReference type="ARBA" id="ARBA00023125"/>
    </source>
</evidence>